<evidence type="ECO:0000259" key="1">
    <source>
        <dbReference type="PROSITE" id="PS50943"/>
    </source>
</evidence>
<dbReference type="Proteomes" id="UP000249986">
    <property type="component" value="Unassembled WGS sequence"/>
</dbReference>
<dbReference type="InterPro" id="IPR010982">
    <property type="entry name" value="Lambda_DNA-bd_dom_sf"/>
</dbReference>
<dbReference type="PROSITE" id="PS50943">
    <property type="entry name" value="HTH_CROC1"/>
    <property type="match status" value="1"/>
</dbReference>
<gene>
    <name evidence="2" type="ORF">NCTC10719_01461</name>
</gene>
<dbReference type="GO" id="GO:0003677">
    <property type="term" value="F:DNA binding"/>
    <property type="evidence" value="ECO:0007669"/>
    <property type="project" value="InterPro"/>
</dbReference>
<dbReference type="CDD" id="cd00093">
    <property type="entry name" value="HTH_XRE"/>
    <property type="match status" value="1"/>
</dbReference>
<dbReference type="AlphaFoldDB" id="A0A2X2Y1V4"/>
<dbReference type="SMART" id="SM00530">
    <property type="entry name" value="HTH_XRE"/>
    <property type="match status" value="1"/>
</dbReference>
<name>A0A2X2Y1V4_CLOPF</name>
<evidence type="ECO:0000313" key="3">
    <source>
        <dbReference type="Proteomes" id="UP000249986"/>
    </source>
</evidence>
<evidence type="ECO:0000313" key="2">
    <source>
        <dbReference type="EMBL" id="SQB59918.1"/>
    </source>
</evidence>
<accession>A0A2X2Y1V4</accession>
<proteinExistence type="predicted"/>
<dbReference type="Pfam" id="PF13443">
    <property type="entry name" value="HTH_26"/>
    <property type="match status" value="1"/>
</dbReference>
<sequence length="69" mass="7934">MIKMKLHILLAERHMQQKDLVELTGISKNTIGAYCNETNKHIVKEHLDLICKTLGVKVEDIVEFVEDES</sequence>
<protein>
    <submittedName>
        <fullName evidence="2">Putative transcriptional regulator</fullName>
    </submittedName>
</protein>
<reference evidence="2 3" key="1">
    <citation type="submission" date="2018-06" db="EMBL/GenBank/DDBJ databases">
        <authorList>
            <consortium name="Pathogen Informatics"/>
            <person name="Doyle S."/>
        </authorList>
    </citation>
    <scope>NUCLEOTIDE SEQUENCE [LARGE SCALE GENOMIC DNA]</scope>
    <source>
        <strain evidence="2 3">NCTC10719</strain>
    </source>
</reference>
<dbReference type="InterPro" id="IPR001387">
    <property type="entry name" value="Cro/C1-type_HTH"/>
</dbReference>
<feature type="domain" description="HTH cro/C1-type" evidence="1">
    <location>
        <begin position="6"/>
        <end position="61"/>
    </location>
</feature>
<dbReference type="SUPFAM" id="SSF47413">
    <property type="entry name" value="lambda repressor-like DNA-binding domains"/>
    <property type="match status" value="1"/>
</dbReference>
<dbReference type="RefSeq" id="WP_003452769.1">
    <property type="nucleotide sequence ID" value="NZ_CATNXJ010000022.1"/>
</dbReference>
<dbReference type="Gene3D" id="1.10.260.40">
    <property type="entry name" value="lambda repressor-like DNA-binding domains"/>
    <property type="match status" value="1"/>
</dbReference>
<organism evidence="2 3">
    <name type="scientific">Clostridium perfringens</name>
    <dbReference type="NCBI Taxonomy" id="1502"/>
    <lineage>
        <taxon>Bacteria</taxon>
        <taxon>Bacillati</taxon>
        <taxon>Bacillota</taxon>
        <taxon>Clostridia</taxon>
        <taxon>Eubacteriales</taxon>
        <taxon>Clostridiaceae</taxon>
        <taxon>Clostridium</taxon>
    </lineage>
</organism>
<dbReference type="EMBL" id="UAWG01000009">
    <property type="protein sequence ID" value="SQB59918.1"/>
    <property type="molecule type" value="Genomic_DNA"/>
</dbReference>